<proteinExistence type="predicted"/>
<keyword evidence="2 4" id="KW-0863">Zinc-finger</keyword>
<organism evidence="6">
    <name type="scientific">Glycine soja</name>
    <name type="common">Wild soybean</name>
    <dbReference type="NCBI Taxonomy" id="3848"/>
    <lineage>
        <taxon>Eukaryota</taxon>
        <taxon>Viridiplantae</taxon>
        <taxon>Streptophyta</taxon>
        <taxon>Embryophyta</taxon>
        <taxon>Tracheophyta</taxon>
        <taxon>Spermatophyta</taxon>
        <taxon>Magnoliopsida</taxon>
        <taxon>eudicotyledons</taxon>
        <taxon>Gunneridae</taxon>
        <taxon>Pentapetalae</taxon>
        <taxon>rosids</taxon>
        <taxon>fabids</taxon>
        <taxon>Fabales</taxon>
        <taxon>Fabaceae</taxon>
        <taxon>Papilionoideae</taxon>
        <taxon>50 kb inversion clade</taxon>
        <taxon>NPAAA clade</taxon>
        <taxon>indigoferoid/millettioid clade</taxon>
        <taxon>Phaseoleae</taxon>
        <taxon>Glycine</taxon>
        <taxon>Glycine subgen. Soja</taxon>
    </lineage>
</organism>
<dbReference type="PANTHER" id="PTHR33248">
    <property type="entry name" value="ZINC ION-BINDING PROTEIN"/>
    <property type="match status" value="1"/>
</dbReference>
<evidence type="ECO:0000313" key="6">
    <source>
        <dbReference type="EMBL" id="KHN34001.1"/>
    </source>
</evidence>
<evidence type="ECO:0000256" key="2">
    <source>
        <dbReference type="ARBA" id="ARBA00022771"/>
    </source>
</evidence>
<gene>
    <name evidence="6" type="ORF">glysoja_033448</name>
</gene>
<evidence type="ECO:0000259" key="5">
    <source>
        <dbReference type="PROSITE" id="PS51999"/>
    </source>
</evidence>
<feature type="non-terminal residue" evidence="6">
    <location>
        <position position="85"/>
    </location>
</feature>
<name>A0A0B2RHA8_GLYSO</name>
<dbReference type="AlphaFoldDB" id="A0A0B2RHA8"/>
<dbReference type="GO" id="GO:0008270">
    <property type="term" value="F:zinc ion binding"/>
    <property type="evidence" value="ECO:0007669"/>
    <property type="project" value="UniProtKB-KW"/>
</dbReference>
<reference evidence="6" key="1">
    <citation type="submission" date="2014-07" db="EMBL/GenBank/DDBJ databases">
        <title>Identification of a novel salt tolerance gene in wild soybean by whole-genome sequencing.</title>
        <authorList>
            <person name="Lam H.-M."/>
            <person name="Qi X."/>
            <person name="Li M.-W."/>
            <person name="Liu X."/>
            <person name="Xie M."/>
            <person name="Ni M."/>
            <person name="Xu X."/>
        </authorList>
    </citation>
    <scope>NUCLEOTIDE SEQUENCE [LARGE SCALE GENOMIC DNA]</scope>
    <source>
        <tissue evidence="6">Root</tissue>
    </source>
</reference>
<dbReference type="Proteomes" id="UP000053555">
    <property type="component" value="Unassembled WGS sequence"/>
</dbReference>
<dbReference type="InterPro" id="IPR010666">
    <property type="entry name" value="Znf_GRF"/>
</dbReference>
<dbReference type="PROSITE" id="PS51999">
    <property type="entry name" value="ZF_GRF"/>
    <property type="match status" value="1"/>
</dbReference>
<feature type="non-terminal residue" evidence="6">
    <location>
        <position position="1"/>
    </location>
</feature>
<feature type="domain" description="GRF-type" evidence="5">
    <location>
        <begin position="3"/>
        <end position="56"/>
    </location>
</feature>
<keyword evidence="1" id="KW-0479">Metal-binding</keyword>
<accession>A0A0B2RHA8</accession>
<evidence type="ECO:0000256" key="3">
    <source>
        <dbReference type="ARBA" id="ARBA00022833"/>
    </source>
</evidence>
<keyword evidence="3" id="KW-0862">Zinc</keyword>
<evidence type="ECO:0000256" key="4">
    <source>
        <dbReference type="PROSITE-ProRule" id="PRU01343"/>
    </source>
</evidence>
<dbReference type="EMBL" id="KN649286">
    <property type="protein sequence ID" value="KHN34001.1"/>
    <property type="molecule type" value="Genomic_DNA"/>
</dbReference>
<protein>
    <recommendedName>
        <fullName evidence="5">GRF-type domain-containing protein</fullName>
    </recommendedName>
</protein>
<sequence length="85" mass="10144">VFCLCNVEAPLVTSWTEDNPGRRFYGCGQYKVRNINFLGVMLWLIWCNYFKWHNLVANIHQKKIIVALMKKVDELKLREKDLQSR</sequence>
<evidence type="ECO:0000256" key="1">
    <source>
        <dbReference type="ARBA" id="ARBA00022723"/>
    </source>
</evidence>